<dbReference type="HOGENOM" id="CLU_032971_0_0_10"/>
<evidence type="ECO:0000259" key="2">
    <source>
        <dbReference type="Pfam" id="PF16871"/>
    </source>
</evidence>
<evidence type="ECO:0000256" key="1">
    <source>
        <dbReference type="SAM" id="SignalP"/>
    </source>
</evidence>
<sequence>MITKLTQLVISGCLLYAGLTSAQTLEIPLAGNAFITQKAPDATTTISREGLTKWNSTGSIASTYFRVDQIGQLILGVKAKSGTSGNSTLKVSLNGVSKNVTINSSAFSDYNVGTFNISKPGYIKVDIQGTTKNNNTFGEISHITATGDAVSGKNIFSNDPAYYYWSRRGPSCHLGYTLPTTEDINYFYNEVTIPKGEDKIGSYFMANGFGEGYFGMQVNSETERRILFSVWSPFKTDNPKEIPDDHKITLNKVGQQVKTGEFGNEGSGGQSYMKYNWSAGKTYKFLLKGQPDNKGNTDYTAWFFAPESKEWKLVASWKRPQTNTYLKGFYSFVENFNPENGYMHRKAEFKNQWIRTVSGKWLPVSSAKFTVDATYKAQQRIDAMGGTNGKSFFLANGGFFNTIITPGTLFSVQTPKQAPVIDFVKLP</sequence>
<organism evidence="3 4">
    <name type="scientific">Elizabethkingia anophelis NUHP1</name>
    <dbReference type="NCBI Taxonomy" id="1338011"/>
    <lineage>
        <taxon>Bacteria</taxon>
        <taxon>Pseudomonadati</taxon>
        <taxon>Bacteroidota</taxon>
        <taxon>Flavobacteriia</taxon>
        <taxon>Flavobacteriales</taxon>
        <taxon>Weeksellaceae</taxon>
        <taxon>Elizabethkingia</taxon>
    </lineage>
</organism>
<dbReference type="STRING" id="1338011.BD94_3661"/>
<accession>A0A077EIH0</accession>
<dbReference type="Pfam" id="PF11958">
    <property type="entry name" value="DUF3472"/>
    <property type="match status" value="1"/>
</dbReference>
<reference evidence="3" key="1">
    <citation type="journal article" date="2013" name="Lancet">
        <title>First case of E anophelis outbreak in an intensive-care unit.</title>
        <authorList>
            <person name="Teo J."/>
            <person name="Tan S.Y."/>
            <person name="Tay M."/>
            <person name="Ding Y."/>
            <person name="Kjelleberg S."/>
            <person name="Givskov M."/>
            <person name="Lin R.T."/>
            <person name="Yang L."/>
        </authorList>
    </citation>
    <scope>NUCLEOTIDE SEQUENCE [LARGE SCALE GENOMIC DNA]</scope>
    <source>
        <strain evidence="3">NUHP1</strain>
    </source>
</reference>
<dbReference type="Pfam" id="PF16871">
    <property type="entry name" value="DUF5077"/>
    <property type="match status" value="1"/>
</dbReference>
<dbReference type="Proteomes" id="UP000028933">
    <property type="component" value="Chromosome"/>
</dbReference>
<keyword evidence="1" id="KW-0732">Signal</keyword>
<gene>
    <name evidence="3" type="ORF">BD94_3661</name>
</gene>
<dbReference type="InterPro" id="IPR021862">
    <property type="entry name" value="DUF3472"/>
</dbReference>
<feature type="domain" description="DUF5077" evidence="2">
    <location>
        <begin position="27"/>
        <end position="149"/>
    </location>
</feature>
<dbReference type="RefSeq" id="WP_024565632.1">
    <property type="nucleotide sequence ID" value="NZ_CP007547.1"/>
</dbReference>
<evidence type="ECO:0000313" key="3">
    <source>
        <dbReference type="EMBL" id="AIL47436.1"/>
    </source>
</evidence>
<dbReference type="eggNOG" id="COG4932">
    <property type="taxonomic scope" value="Bacteria"/>
</dbReference>
<protein>
    <recommendedName>
        <fullName evidence="2">DUF5077 domain-containing protein</fullName>
    </recommendedName>
</protein>
<name>A0A077EIH0_9FLAO</name>
<feature type="signal peptide" evidence="1">
    <location>
        <begin position="1"/>
        <end position="22"/>
    </location>
</feature>
<feature type="chain" id="PRO_5001718422" description="DUF5077 domain-containing protein" evidence="1">
    <location>
        <begin position="23"/>
        <end position="427"/>
    </location>
</feature>
<dbReference type="KEGG" id="eao:BD94_3661"/>
<dbReference type="AlphaFoldDB" id="A0A077EIH0"/>
<proteinExistence type="predicted"/>
<reference evidence="3" key="2">
    <citation type="journal article" date="2015" name="Genome Biol. Evol.">
        <title>Complete Genome Sequence and Transcriptomic Analysis of the Novel Pathogen Elizabethkingia anophelis in Response to Oxidative Stress.</title>
        <authorList>
            <person name="Li Y."/>
            <person name="Liu Y."/>
            <person name="Chew S.C."/>
            <person name="Tay M."/>
            <person name="Salido M.M."/>
            <person name="Teo J."/>
            <person name="Lauro F.M."/>
            <person name="Givskov M."/>
            <person name="Yang L."/>
        </authorList>
    </citation>
    <scope>NUCLEOTIDE SEQUENCE</scope>
    <source>
        <strain evidence="3">NUHP1</strain>
    </source>
</reference>
<evidence type="ECO:0000313" key="4">
    <source>
        <dbReference type="Proteomes" id="UP000028933"/>
    </source>
</evidence>
<dbReference type="InterPro" id="IPR031712">
    <property type="entry name" value="DUF5077"/>
</dbReference>
<dbReference type="EMBL" id="CP007547">
    <property type="protein sequence ID" value="AIL47436.1"/>
    <property type="molecule type" value="Genomic_DNA"/>
</dbReference>